<proteinExistence type="predicted"/>
<accession>A0A7Y9Z884</accession>
<organism evidence="1 2">
    <name type="scientific">Demequina lutea</name>
    <dbReference type="NCBI Taxonomy" id="431489"/>
    <lineage>
        <taxon>Bacteria</taxon>
        <taxon>Bacillati</taxon>
        <taxon>Actinomycetota</taxon>
        <taxon>Actinomycetes</taxon>
        <taxon>Micrococcales</taxon>
        <taxon>Demequinaceae</taxon>
        <taxon>Demequina</taxon>
    </lineage>
</organism>
<comment type="caution">
    <text evidence="1">The sequence shown here is derived from an EMBL/GenBank/DDBJ whole genome shotgun (WGS) entry which is preliminary data.</text>
</comment>
<keyword evidence="2" id="KW-1185">Reference proteome</keyword>
<name>A0A7Y9Z884_9MICO</name>
<protein>
    <submittedName>
        <fullName evidence="1">Uncharacterized protein</fullName>
    </submittedName>
</protein>
<evidence type="ECO:0000313" key="1">
    <source>
        <dbReference type="EMBL" id="NYI40647.1"/>
    </source>
</evidence>
<reference evidence="1 2" key="1">
    <citation type="submission" date="2020-07" db="EMBL/GenBank/DDBJ databases">
        <title>Sequencing the genomes of 1000 actinobacteria strains.</title>
        <authorList>
            <person name="Klenk H.-P."/>
        </authorList>
    </citation>
    <scope>NUCLEOTIDE SEQUENCE [LARGE SCALE GENOMIC DNA]</scope>
    <source>
        <strain evidence="1 2">DSM 19970</strain>
    </source>
</reference>
<dbReference type="AlphaFoldDB" id="A0A7Y9Z884"/>
<evidence type="ECO:0000313" key="2">
    <source>
        <dbReference type="Proteomes" id="UP000547973"/>
    </source>
</evidence>
<gene>
    <name evidence="1" type="ORF">BKA03_000766</name>
</gene>
<sequence length="69" mass="7278">MAEALSARLSRERDVRVVRALAPSCGETDTGMATSPFFHTRLISCNSPTYSITDALGASGDSAKGDDDQ</sequence>
<dbReference type="Proteomes" id="UP000547973">
    <property type="component" value="Unassembled WGS sequence"/>
</dbReference>
<dbReference type="EMBL" id="JACBZO010000001">
    <property type="protein sequence ID" value="NYI40647.1"/>
    <property type="molecule type" value="Genomic_DNA"/>
</dbReference>